<evidence type="ECO:0000259" key="1">
    <source>
        <dbReference type="SMART" id="SM01274"/>
    </source>
</evidence>
<dbReference type="SMART" id="SM01274">
    <property type="entry name" value="malic"/>
    <property type="match status" value="1"/>
</dbReference>
<dbReference type="SUPFAM" id="SSF53223">
    <property type="entry name" value="Aminoacid dehydrogenase-like, N-terminal domain"/>
    <property type="match status" value="1"/>
</dbReference>
<dbReference type="VEuPathDB" id="VectorBase:GAUT016376"/>
<dbReference type="AlphaFoldDB" id="A0A1A9UUX4"/>
<dbReference type="InterPro" id="IPR037062">
    <property type="entry name" value="Malic_N_dom_sf"/>
</dbReference>
<reference evidence="2" key="1">
    <citation type="submission" date="2020-05" db="UniProtKB">
        <authorList>
            <consortium name="EnsemblMetazoa"/>
        </authorList>
    </citation>
    <scope>IDENTIFICATION</scope>
    <source>
        <strain evidence="2">TTRI</strain>
    </source>
</reference>
<dbReference type="PANTHER" id="PTHR23406">
    <property type="entry name" value="MALIC ENZYME-RELATED"/>
    <property type="match status" value="1"/>
</dbReference>
<dbReference type="GO" id="GO:0005739">
    <property type="term" value="C:mitochondrion"/>
    <property type="evidence" value="ECO:0007669"/>
    <property type="project" value="TreeGrafter"/>
</dbReference>
<sequence>MSACVKRANYIKDCGTDQSDDLDSDPRDRMGLWGTADGDIPGKICGIKRLRNKKYNKGLGFTFTERQLLPCVYKDDEEAIVVTDEERILGLDDLGANGMGIPIGKLALYVCLAGFKPELCLPVTLDEQRTTS</sequence>
<evidence type="ECO:0000313" key="2">
    <source>
        <dbReference type="EnsemblMetazoa" id="GAUT016376-PA"/>
    </source>
</evidence>
<keyword evidence="3" id="KW-1185">Reference proteome</keyword>
<accession>A0A1A9UUX4</accession>
<dbReference type="InterPro" id="IPR001891">
    <property type="entry name" value="Malic_OxRdtase"/>
</dbReference>
<dbReference type="Pfam" id="PF00390">
    <property type="entry name" value="malic"/>
    <property type="match status" value="1"/>
</dbReference>
<dbReference type="GO" id="GO:0004473">
    <property type="term" value="F:malate dehydrogenase (decarboxylating) (NADP+) activity"/>
    <property type="evidence" value="ECO:0007669"/>
    <property type="project" value="TreeGrafter"/>
</dbReference>
<dbReference type="InterPro" id="IPR046346">
    <property type="entry name" value="Aminoacid_DH-like_N_sf"/>
</dbReference>
<dbReference type="STRING" id="7395.A0A1A9UUX4"/>
<dbReference type="PRINTS" id="PR00072">
    <property type="entry name" value="MALOXRDTASE"/>
</dbReference>
<feature type="domain" description="Malic enzyme N-terminal" evidence="1">
    <location>
        <begin position="41"/>
        <end position="129"/>
    </location>
</feature>
<name>A0A1A9UUX4_GLOAU</name>
<dbReference type="Proteomes" id="UP000078200">
    <property type="component" value="Unassembled WGS sequence"/>
</dbReference>
<protein>
    <recommendedName>
        <fullName evidence="1">Malic enzyme N-terminal domain-containing protein</fullName>
    </recommendedName>
</protein>
<organism evidence="2 3">
    <name type="scientific">Glossina austeni</name>
    <name type="common">Savannah tsetse fly</name>
    <dbReference type="NCBI Taxonomy" id="7395"/>
    <lineage>
        <taxon>Eukaryota</taxon>
        <taxon>Metazoa</taxon>
        <taxon>Ecdysozoa</taxon>
        <taxon>Arthropoda</taxon>
        <taxon>Hexapoda</taxon>
        <taxon>Insecta</taxon>
        <taxon>Pterygota</taxon>
        <taxon>Neoptera</taxon>
        <taxon>Endopterygota</taxon>
        <taxon>Diptera</taxon>
        <taxon>Brachycera</taxon>
        <taxon>Muscomorpha</taxon>
        <taxon>Hippoboscoidea</taxon>
        <taxon>Glossinidae</taxon>
        <taxon>Glossina</taxon>
    </lineage>
</organism>
<dbReference type="GO" id="GO:0006108">
    <property type="term" value="P:malate metabolic process"/>
    <property type="evidence" value="ECO:0007669"/>
    <property type="project" value="TreeGrafter"/>
</dbReference>
<proteinExistence type="predicted"/>
<evidence type="ECO:0000313" key="3">
    <source>
        <dbReference type="Proteomes" id="UP000078200"/>
    </source>
</evidence>
<dbReference type="EnsemblMetazoa" id="GAUT016376-RA">
    <property type="protein sequence ID" value="GAUT016376-PA"/>
    <property type="gene ID" value="GAUT016376"/>
</dbReference>
<dbReference type="InterPro" id="IPR012301">
    <property type="entry name" value="Malic_N_dom"/>
</dbReference>
<dbReference type="PANTHER" id="PTHR23406:SF90">
    <property type="entry name" value="MALIC ENZYME-RELATED"/>
    <property type="match status" value="1"/>
</dbReference>
<dbReference type="Gene3D" id="3.40.50.10380">
    <property type="entry name" value="Malic enzyme, N-terminal domain"/>
    <property type="match status" value="1"/>
</dbReference>